<evidence type="ECO:0000313" key="2">
    <source>
        <dbReference type="EMBL" id="RHZ68402.1"/>
    </source>
</evidence>
<protein>
    <submittedName>
        <fullName evidence="2">Uncharacterized protein</fullName>
    </submittedName>
</protein>
<sequence>MVAITPIFAGECHTTHHGESSPSPNNTTGECHTTHHGESSPSPNNTSKILWNLDFGHDDSDDNDGDDDDGDDDDDDGDDGEVSGFGGYLQRDIMTGLLGYRLCWDSRKIL</sequence>
<gene>
    <name evidence="2" type="ORF">Glove_295g50</name>
</gene>
<accession>A0A397HZI5</accession>
<organism evidence="2 3">
    <name type="scientific">Diversispora epigaea</name>
    <dbReference type="NCBI Taxonomy" id="1348612"/>
    <lineage>
        <taxon>Eukaryota</taxon>
        <taxon>Fungi</taxon>
        <taxon>Fungi incertae sedis</taxon>
        <taxon>Mucoromycota</taxon>
        <taxon>Glomeromycotina</taxon>
        <taxon>Glomeromycetes</taxon>
        <taxon>Diversisporales</taxon>
        <taxon>Diversisporaceae</taxon>
        <taxon>Diversispora</taxon>
    </lineage>
</organism>
<feature type="region of interest" description="Disordered" evidence="1">
    <location>
        <begin position="1"/>
        <end position="86"/>
    </location>
</feature>
<proteinExistence type="predicted"/>
<name>A0A397HZI5_9GLOM</name>
<dbReference type="Proteomes" id="UP000266861">
    <property type="component" value="Unassembled WGS sequence"/>
</dbReference>
<feature type="compositionally biased region" description="Acidic residues" evidence="1">
    <location>
        <begin position="59"/>
        <end position="81"/>
    </location>
</feature>
<evidence type="ECO:0000313" key="3">
    <source>
        <dbReference type="Proteomes" id="UP000266861"/>
    </source>
</evidence>
<dbReference type="EMBL" id="PQFF01000269">
    <property type="protein sequence ID" value="RHZ68402.1"/>
    <property type="molecule type" value="Genomic_DNA"/>
</dbReference>
<evidence type="ECO:0000256" key="1">
    <source>
        <dbReference type="SAM" id="MobiDB-lite"/>
    </source>
</evidence>
<reference evidence="2 3" key="1">
    <citation type="submission" date="2018-08" db="EMBL/GenBank/DDBJ databases">
        <title>Genome and evolution of the arbuscular mycorrhizal fungus Diversispora epigaea (formerly Glomus versiforme) and its bacterial endosymbionts.</title>
        <authorList>
            <person name="Sun X."/>
            <person name="Fei Z."/>
            <person name="Harrison M."/>
        </authorList>
    </citation>
    <scope>NUCLEOTIDE SEQUENCE [LARGE SCALE GENOMIC DNA]</scope>
    <source>
        <strain evidence="2 3">IT104</strain>
    </source>
</reference>
<comment type="caution">
    <text evidence="2">The sequence shown here is derived from an EMBL/GenBank/DDBJ whole genome shotgun (WGS) entry which is preliminary data.</text>
</comment>
<dbReference type="AlphaFoldDB" id="A0A397HZI5"/>
<feature type="compositionally biased region" description="Polar residues" evidence="1">
    <location>
        <begin position="39"/>
        <end position="49"/>
    </location>
</feature>
<keyword evidence="3" id="KW-1185">Reference proteome</keyword>